<accession>A0A2K3Q033</accession>
<protein>
    <submittedName>
        <fullName evidence="1">Uncharacterized protein</fullName>
    </submittedName>
</protein>
<dbReference type="Proteomes" id="UP000236621">
    <property type="component" value="Unassembled WGS sequence"/>
</dbReference>
<proteinExistence type="predicted"/>
<name>A0A2K3Q033_9HYPO</name>
<keyword evidence="2" id="KW-1185">Reference proteome</keyword>
<evidence type="ECO:0000313" key="2">
    <source>
        <dbReference type="Proteomes" id="UP000236621"/>
    </source>
</evidence>
<comment type="caution">
    <text evidence="1">The sequence shown here is derived from an EMBL/GenBank/DDBJ whole genome shotgun (WGS) entry which is preliminary data.</text>
</comment>
<gene>
    <name evidence="1" type="ORF">TCAP_07300</name>
</gene>
<dbReference type="EMBL" id="NRSZ01001256">
    <property type="protein sequence ID" value="PNY20898.1"/>
    <property type="molecule type" value="Genomic_DNA"/>
</dbReference>
<reference evidence="1 2" key="1">
    <citation type="submission" date="2017-08" db="EMBL/GenBank/DDBJ databases">
        <title>Harnessing the power of phylogenomics to disentangle the directionality and signatures of interkingdom host jumping in the parasitic fungal genus Tolypocladium.</title>
        <authorList>
            <person name="Quandt C.A."/>
            <person name="Patterson W."/>
            <person name="Spatafora J.W."/>
        </authorList>
    </citation>
    <scope>NUCLEOTIDE SEQUENCE [LARGE SCALE GENOMIC DNA]</scope>
    <source>
        <strain evidence="1 2">CBS 113982</strain>
    </source>
</reference>
<sequence length="227" mass="25401">MALLVAPTRTPNRIFCVLMQLYYVKILISPLRNHRPRTAWPPEGFDLGDHMLDQPALRADIVRAIRDNADGVIPEEALDRKLAIVFTRLFLARAERLSPSLVLKCNSDIGLANVLRLAMDADAILQPLRSITRNGLVIAECPRTAAGLELLEENTIDKILADLGWSSTVEGATLQDKRQTIRGKWIDYSFSHSVQSSPQTYSWFWGTGYLDVDEARGKVCMPLGEEV</sequence>
<organism evidence="1 2">
    <name type="scientific">Tolypocladium capitatum</name>
    <dbReference type="NCBI Taxonomy" id="45235"/>
    <lineage>
        <taxon>Eukaryota</taxon>
        <taxon>Fungi</taxon>
        <taxon>Dikarya</taxon>
        <taxon>Ascomycota</taxon>
        <taxon>Pezizomycotina</taxon>
        <taxon>Sordariomycetes</taxon>
        <taxon>Hypocreomycetidae</taxon>
        <taxon>Hypocreales</taxon>
        <taxon>Ophiocordycipitaceae</taxon>
        <taxon>Tolypocladium</taxon>
    </lineage>
</organism>
<evidence type="ECO:0000313" key="1">
    <source>
        <dbReference type="EMBL" id="PNY20898.1"/>
    </source>
</evidence>
<dbReference type="AlphaFoldDB" id="A0A2K3Q033"/>